<dbReference type="SUPFAM" id="SSF49265">
    <property type="entry name" value="Fibronectin type III"/>
    <property type="match status" value="2"/>
</dbReference>
<keyword evidence="7" id="KW-0325">Glycoprotein</keyword>
<evidence type="ECO:0000256" key="6">
    <source>
        <dbReference type="ARBA" id="ARBA00023170"/>
    </source>
</evidence>
<dbReference type="InterPro" id="IPR013783">
    <property type="entry name" value="Ig-like_fold"/>
</dbReference>
<name>A0A6J1VI30_9SAUR</name>
<dbReference type="InterPro" id="IPR036116">
    <property type="entry name" value="FN3_sf"/>
</dbReference>
<dbReference type="InterPro" id="IPR003961">
    <property type="entry name" value="FN3_dom"/>
</dbReference>
<evidence type="ECO:0000256" key="4">
    <source>
        <dbReference type="ARBA" id="ARBA00022989"/>
    </source>
</evidence>
<feature type="chain" id="PRO_5026768808" evidence="9">
    <location>
        <begin position="20"/>
        <end position="489"/>
    </location>
</feature>
<evidence type="ECO:0000256" key="2">
    <source>
        <dbReference type="ARBA" id="ARBA00022692"/>
    </source>
</evidence>
<keyword evidence="4 8" id="KW-1133">Transmembrane helix</keyword>
<dbReference type="GeneID" id="113425081"/>
<evidence type="ECO:0000256" key="9">
    <source>
        <dbReference type="SAM" id="SignalP"/>
    </source>
</evidence>
<accession>A0A6J1VI30</accession>
<gene>
    <name evidence="12" type="primary">IL13RA1</name>
</gene>
<evidence type="ECO:0000256" key="1">
    <source>
        <dbReference type="ARBA" id="ARBA00004479"/>
    </source>
</evidence>
<keyword evidence="5 8" id="KW-0472">Membrane</keyword>
<dbReference type="CTD" id="3597"/>
<feature type="signal peptide" evidence="9">
    <location>
        <begin position="1"/>
        <end position="19"/>
    </location>
</feature>
<reference evidence="12" key="1">
    <citation type="submission" date="2025-08" db="UniProtKB">
        <authorList>
            <consortium name="RefSeq"/>
        </authorList>
    </citation>
    <scope>IDENTIFICATION</scope>
</reference>
<evidence type="ECO:0000256" key="8">
    <source>
        <dbReference type="SAM" id="Phobius"/>
    </source>
</evidence>
<comment type="subcellular location">
    <subcellularLocation>
        <location evidence="1">Membrane</location>
        <topology evidence="1">Single-pass type I membrane protein</topology>
    </subcellularLocation>
</comment>
<evidence type="ECO:0000256" key="3">
    <source>
        <dbReference type="ARBA" id="ARBA00022729"/>
    </source>
</evidence>
<evidence type="ECO:0000313" key="11">
    <source>
        <dbReference type="Proteomes" id="UP000504612"/>
    </source>
</evidence>
<keyword evidence="6 12" id="KW-0675">Receptor</keyword>
<dbReference type="Pfam" id="PF09240">
    <property type="entry name" value="IL6Ra-bind"/>
    <property type="match status" value="1"/>
</dbReference>
<feature type="domain" description="Type I cytokine receptor cytokine-binding" evidence="10">
    <location>
        <begin position="121"/>
        <end position="191"/>
    </location>
</feature>
<keyword evidence="3 9" id="KW-0732">Signal</keyword>
<dbReference type="PANTHER" id="PTHR23037:SF46">
    <property type="entry name" value="INTERLEUKIN 5 RECEPTOR SUBUNIT ALPHA"/>
    <property type="match status" value="1"/>
</dbReference>
<dbReference type="PROSITE" id="PS01356">
    <property type="entry name" value="HEMATOPO_REC_S_F2"/>
    <property type="match status" value="1"/>
</dbReference>
<organism evidence="11 12">
    <name type="scientific">Notechis scutatus</name>
    <name type="common">mainland tiger snake</name>
    <dbReference type="NCBI Taxonomy" id="8663"/>
    <lineage>
        <taxon>Eukaryota</taxon>
        <taxon>Metazoa</taxon>
        <taxon>Chordata</taxon>
        <taxon>Craniata</taxon>
        <taxon>Vertebrata</taxon>
        <taxon>Euteleostomi</taxon>
        <taxon>Lepidosauria</taxon>
        <taxon>Squamata</taxon>
        <taxon>Bifurcata</taxon>
        <taxon>Unidentata</taxon>
        <taxon>Episquamata</taxon>
        <taxon>Toxicofera</taxon>
        <taxon>Serpentes</taxon>
        <taxon>Colubroidea</taxon>
        <taxon>Elapidae</taxon>
        <taxon>Hydrophiinae</taxon>
        <taxon>Notechis</taxon>
    </lineage>
</organism>
<dbReference type="GO" id="GO:0009897">
    <property type="term" value="C:external side of plasma membrane"/>
    <property type="evidence" value="ECO:0007669"/>
    <property type="project" value="TreeGrafter"/>
</dbReference>
<dbReference type="RefSeq" id="XP_026542852.1">
    <property type="nucleotide sequence ID" value="XM_026687067.1"/>
</dbReference>
<evidence type="ECO:0000313" key="12">
    <source>
        <dbReference type="RefSeq" id="XP_026542852.1"/>
    </source>
</evidence>
<feature type="transmembrane region" description="Helical" evidence="8">
    <location>
        <begin position="317"/>
        <end position="338"/>
    </location>
</feature>
<keyword evidence="2 8" id="KW-0812">Transmembrane</keyword>
<protein>
    <submittedName>
        <fullName evidence="12">Interleukin-13 receptor subunit alpha-1 isoform X3</fullName>
    </submittedName>
</protein>
<evidence type="ECO:0000256" key="7">
    <source>
        <dbReference type="ARBA" id="ARBA00023180"/>
    </source>
</evidence>
<sequence>MGVPLQPPLLAHLAGVVLAAGALSIPANISYAFDESNCILSVQWDDVRPSPRNSCDYYTGLFNGNAWVEEKWSEALSKKMAVSLGKNMSFGLRTSCNNTVEGELFKIPLEQNGTAETGATNVSCICHNMEWMACSWKRGRQAPRDTNYHLSFWHDNLEERQRCTNRSVDGDTFRCVFPINCSGQRTLVLSIRSDSEDIQPVCVLTKEGTDKPDYPIKLHPPTNLKVKRVNNLYLTWNASSSWNGICYQVETNGVRKEPSEDDTTVPLNLEPKKYHILRVRAVLGKVASGCKEVRGLWSEWSEPAYWDERENSETSHIVLVVLIPLSVAVLLIILLVYLKRIQLLIFPIIPDPEKVLKRMFEDQREEYLPFEYPSEFIKPDTISRNRLQDELAKGNPLLLLAAPTGNEKIRLLFSYQTTSECKPSKVNAALARLISRGDGKGLFAHICLFVEHTLMDPANAGRRSGNSLFTWQLSLRPQSYQKLNYQAAW</sequence>
<dbReference type="InterPro" id="IPR015321">
    <property type="entry name" value="TypeI_recpt_CBD"/>
</dbReference>
<evidence type="ECO:0000259" key="10">
    <source>
        <dbReference type="Pfam" id="PF09240"/>
    </source>
</evidence>
<evidence type="ECO:0000256" key="5">
    <source>
        <dbReference type="ARBA" id="ARBA00023136"/>
    </source>
</evidence>
<dbReference type="Proteomes" id="UP000504612">
    <property type="component" value="Unplaced"/>
</dbReference>
<dbReference type="Gene3D" id="2.60.40.10">
    <property type="entry name" value="Immunoglobulins"/>
    <property type="match status" value="2"/>
</dbReference>
<dbReference type="CDD" id="cd00063">
    <property type="entry name" value="FN3"/>
    <property type="match status" value="1"/>
</dbReference>
<keyword evidence="11" id="KW-1185">Reference proteome</keyword>
<proteinExistence type="predicted"/>
<dbReference type="InterPro" id="IPR003532">
    <property type="entry name" value="Short_hematopoietin_rcpt_2_CS"/>
</dbReference>
<dbReference type="PANTHER" id="PTHR23037">
    <property type="entry name" value="CYTOKINE RECEPTOR"/>
    <property type="match status" value="1"/>
</dbReference>
<dbReference type="AlphaFoldDB" id="A0A6J1VI30"/>
<dbReference type="GO" id="GO:0004896">
    <property type="term" value="F:cytokine receptor activity"/>
    <property type="evidence" value="ECO:0007669"/>
    <property type="project" value="InterPro"/>
</dbReference>